<protein>
    <submittedName>
        <fullName evidence="1">Alkaline phosphatase</fullName>
    </submittedName>
</protein>
<organism evidence="1 2">
    <name type="scientific">Sphingobium indicum (strain DSM 16412 / CCM 7286 / MTCC 6364 / B90A)</name>
    <dbReference type="NCBI Taxonomy" id="861109"/>
    <lineage>
        <taxon>Bacteria</taxon>
        <taxon>Pseudomonadati</taxon>
        <taxon>Pseudomonadota</taxon>
        <taxon>Alphaproteobacteria</taxon>
        <taxon>Sphingomonadales</taxon>
        <taxon>Sphingomonadaceae</taxon>
        <taxon>Sphingobium</taxon>
    </lineage>
</organism>
<evidence type="ECO:0000313" key="1">
    <source>
        <dbReference type="EMBL" id="APL93651.1"/>
    </source>
</evidence>
<sequence>MNDRIAKGLEAAFDRHRIVFWTDAARELRETFETLELPGVEKIQLANNEFAVKHRILREVPQGRFLIYREGPEPAQIHNWLLDVQLAHGTFKADQAALWLSELGLGLGLEDVVRAHAEFFRSARRLEQLKRLARNDDTASALRLKMLSVCAGGEGGFDSVVERLLADLAVDTDEAIRLIERAGLGAFLWDQMGRHYGYTAVQPSVEDFAVSLFKACYAMGLGEAGGLSPEALVFFRRWKNNRHAAQAFEALSSSYASVLGVRTDLETRDFRHLIELDYFEDIDRAIIVALVRGVSACTLAAGDVASWIRQRRQSYWYDRFRDLYEAIGFAAEFHAAMAQVNLGMTSLAEGVSRYAGNWFRIDQLYRKFIYHMQKSGQASLMAELYEQVENHYVNSYLLRLNDSWQVHVDAAPTWDAAPVPAQRTFYATQVVPYRQKDQKICVIISDAMRYEVAEELLARVRGLDRYDAEIEPMLGSLPTYTQLGMASLLPNRDIRIADNDTSAVIVDGQSSQGSENRRKILAQGREGDRTTALLADDLLKMQRDDYRALFRDHDVIYVYHNLIDATGDKPATEDRVFEAAEKTLDELVQLVKKLAAANANNLLITADHGFIYQHRPIDESDFSGSEVVGDTILFRNRRFVLGRGLKPQQGLRLYKSGEARLQGDVEILIPKSINRLRLKGSGSRFVHGGATLQEAVVPVVRINKKRQSDTSIVDVEIIGSTNQVITASQISVRFYQSVPATEKTQARRLRAGIFSQSGELISDSHELVFDFRSENPREREHPVRFLLSRKADDCNGQEVVLRLEEQHGDTSHYSEYRSARYILRRSFTNDFDF</sequence>
<dbReference type="Pfam" id="PF08665">
    <property type="entry name" value="PglZ"/>
    <property type="match status" value="1"/>
</dbReference>
<dbReference type="InterPro" id="IPR017850">
    <property type="entry name" value="Alkaline_phosphatase_core_sf"/>
</dbReference>
<dbReference type="SUPFAM" id="SSF53649">
    <property type="entry name" value="Alkaline phosphatase-like"/>
    <property type="match status" value="1"/>
</dbReference>
<evidence type="ECO:0000313" key="2">
    <source>
        <dbReference type="Proteomes" id="UP000004550"/>
    </source>
</evidence>
<dbReference type="Proteomes" id="UP000004550">
    <property type="component" value="Chromosome"/>
</dbReference>
<dbReference type="AlphaFoldDB" id="A0A1L5BL68"/>
<dbReference type="EMBL" id="CP013070">
    <property type="protein sequence ID" value="APL93651.1"/>
    <property type="molecule type" value="Genomic_DNA"/>
</dbReference>
<accession>A0A1L5BL68</accession>
<dbReference type="KEGG" id="sinb:SIDU_03470"/>
<gene>
    <name evidence="1" type="ORF">SIDU_03470</name>
</gene>
<dbReference type="NCBIfam" id="TIGR02687">
    <property type="entry name" value="BREX-1 system phosphatase PglZ type A"/>
    <property type="match status" value="1"/>
</dbReference>
<dbReference type="RefSeq" id="WP_007688314.1">
    <property type="nucleotide sequence ID" value="NZ_CP013070.1"/>
</dbReference>
<dbReference type="InterPro" id="IPR014060">
    <property type="entry name" value="PglZ"/>
</dbReference>
<reference evidence="1 2" key="1">
    <citation type="journal article" date="2012" name="J. Bacteriol.">
        <title>Genome sequence of Sphingobium indicum B90A, a hexachlorocyclohexane-degrading bacterium.</title>
        <authorList>
            <person name="Anand S."/>
            <person name="Sangwan N."/>
            <person name="Lata P."/>
            <person name="Kaur J."/>
            <person name="Dua A."/>
            <person name="Singh A.K."/>
            <person name="Verma M."/>
            <person name="Kaur J."/>
            <person name="Khurana J.P."/>
            <person name="Khurana P."/>
            <person name="Mathur S."/>
            <person name="Lal R."/>
        </authorList>
    </citation>
    <scope>NUCLEOTIDE SEQUENCE [LARGE SCALE GENOMIC DNA]</scope>
    <source>
        <strain evidence="2">DSM 16412 / CCM 7286 / MTCC 6364 / B90A</strain>
    </source>
</reference>
<name>A0A1L5BL68_SPHIB</name>
<proteinExistence type="predicted"/>